<feature type="compositionally biased region" description="Polar residues" evidence="1">
    <location>
        <begin position="289"/>
        <end position="303"/>
    </location>
</feature>
<name>A0A0P1BGU3_9BASI</name>
<keyword evidence="3" id="KW-1185">Reference proteome</keyword>
<feature type="compositionally biased region" description="Polar residues" evidence="1">
    <location>
        <begin position="367"/>
        <end position="383"/>
    </location>
</feature>
<feature type="compositionally biased region" description="Basic and acidic residues" evidence="1">
    <location>
        <begin position="441"/>
        <end position="459"/>
    </location>
</feature>
<feature type="compositionally biased region" description="Basic and acidic residues" evidence="1">
    <location>
        <begin position="115"/>
        <end position="143"/>
    </location>
</feature>
<feature type="compositionally biased region" description="Basic and acidic residues" evidence="1">
    <location>
        <begin position="186"/>
        <end position="211"/>
    </location>
</feature>
<feature type="region of interest" description="Disordered" evidence="1">
    <location>
        <begin position="186"/>
        <end position="215"/>
    </location>
</feature>
<evidence type="ECO:0000313" key="2">
    <source>
        <dbReference type="EMBL" id="CEH15251.1"/>
    </source>
</evidence>
<protein>
    <submittedName>
        <fullName evidence="2">Uncharacterized protein</fullName>
    </submittedName>
</protein>
<feature type="region of interest" description="Disordered" evidence="1">
    <location>
        <begin position="235"/>
        <end position="322"/>
    </location>
</feature>
<evidence type="ECO:0000313" key="3">
    <source>
        <dbReference type="Proteomes" id="UP000054845"/>
    </source>
</evidence>
<feature type="region of interest" description="Disordered" evidence="1">
    <location>
        <begin position="367"/>
        <end position="459"/>
    </location>
</feature>
<dbReference type="AlphaFoldDB" id="A0A0P1BGU3"/>
<organism evidence="2 3">
    <name type="scientific">Ceraceosorus bombacis</name>
    <dbReference type="NCBI Taxonomy" id="401625"/>
    <lineage>
        <taxon>Eukaryota</taxon>
        <taxon>Fungi</taxon>
        <taxon>Dikarya</taxon>
        <taxon>Basidiomycota</taxon>
        <taxon>Ustilaginomycotina</taxon>
        <taxon>Exobasidiomycetes</taxon>
        <taxon>Ceraceosorales</taxon>
        <taxon>Ceraceosoraceae</taxon>
        <taxon>Ceraceosorus</taxon>
    </lineage>
</organism>
<reference evidence="2 3" key="1">
    <citation type="submission" date="2014-09" db="EMBL/GenBank/DDBJ databases">
        <authorList>
            <person name="Magalhaes I.L.F."/>
            <person name="Oliveira U."/>
            <person name="Santos F.R."/>
            <person name="Vidigal T.H.D.A."/>
            <person name="Brescovit A.D."/>
            <person name="Santos A.J."/>
        </authorList>
    </citation>
    <scope>NUCLEOTIDE SEQUENCE [LARGE SCALE GENOMIC DNA]</scope>
</reference>
<dbReference type="OrthoDB" id="10442731at2759"/>
<feature type="compositionally biased region" description="Basic and acidic residues" evidence="1">
    <location>
        <begin position="239"/>
        <end position="251"/>
    </location>
</feature>
<evidence type="ECO:0000256" key="1">
    <source>
        <dbReference type="SAM" id="MobiDB-lite"/>
    </source>
</evidence>
<accession>A0A0P1BGU3</accession>
<dbReference type="EMBL" id="CCYA01000260">
    <property type="protein sequence ID" value="CEH15251.1"/>
    <property type="molecule type" value="Genomic_DNA"/>
</dbReference>
<feature type="compositionally biased region" description="Basic and acidic residues" evidence="1">
    <location>
        <begin position="278"/>
        <end position="288"/>
    </location>
</feature>
<feature type="compositionally biased region" description="Basic and acidic residues" evidence="1">
    <location>
        <begin position="386"/>
        <end position="396"/>
    </location>
</feature>
<feature type="compositionally biased region" description="Basic residues" evidence="1">
    <location>
        <begin position="404"/>
        <end position="416"/>
    </location>
</feature>
<feature type="region of interest" description="Disordered" evidence="1">
    <location>
        <begin position="115"/>
        <end position="144"/>
    </location>
</feature>
<dbReference type="Proteomes" id="UP000054845">
    <property type="component" value="Unassembled WGS sequence"/>
</dbReference>
<feature type="compositionally biased region" description="Polar residues" evidence="1">
    <location>
        <begin position="252"/>
        <end position="271"/>
    </location>
</feature>
<proteinExistence type="predicted"/>
<sequence>MEFYLVPDHHSQPHRLRAPRSAFGGAPSCGLDDLLCNLVQAPSTHRPARIPKPRHSSSFHPLVDLTLYQDQDRDSEDERQAIAFALTHHRHHRERERERERARQLQLEHYQLEQAREQQERQHRLSLENAQRRQEHKRQFELQRRHRQQEDLNVQIQHDFWQALQRQFFPSVQECEQERQAAVEAHVKQRARGEKSQIERRRAQAKEKQSDTQETFEGALQLGDAFLRAFFGAEPDEEKQEKKDEILEKATADQSTSETQAEPENAMQSHQELAVPRADGERGDKVSVEDTSSTPSTGQSSVTVKDIQMADAPSSKKETLNASSNANETVLFHYPHVAPTSYDAKNLKLALQGDQLRIEGLWQSSSPLESLSTTKHSPAQRQAQGKQKEGQEEKSLTDSSRSNSPHRGRSPRRARMTRAAGSATLHFMVGSGGGGGPKVGWKGEEEAHKRRGLREISES</sequence>